<dbReference type="InterPro" id="IPR018488">
    <property type="entry name" value="cNMP-bd_CS"/>
</dbReference>
<keyword evidence="6" id="KW-0479">Metal-binding</keyword>
<sequence>MNYEESSSKEKIEEAFHALNWDLSLKAVLDALKNHDAVAYSSECARIFLGLLAIKSSIRLPLTEITQTEVAQLMEEETVNRGSDDNDTFAQNGGQIPRAWVLPSHLDFFISIYNVPSISAIQFENCFYQIRLCLEKTTTLIEALLSKEPEPMREFEKWISSPTTTEPYVDGHVRLKETQTFVYDTIMGPVQIGIPPETIKTSLRNREDVPQYYVLPPLLFAEDINFGEVEFPIFFNFFIKQAFKDPSKKVYVVGNASHLERVKTVFKESIFGPDPNQTFVNQEISGERKQFGYTIQMDKERDALAHKNKDGSSAKLTDFANFLPFDENGIATITKDLEDGQKQELKIANLDGLIRFYENGKYTAAVDTNIYQSRGHQSEKKEVAQLPECTFEPPTFGVTFLGTSHGFDKNGNTTGFIIWINGRGIVVDPPVQTTDYLHSQGIKTSIVDKVILTHCHSDHDSGIIRKIITGEKIELYTTKTVHESYVRKMNASTGLNITDYYHFIPVSIGLPMPIAGALFEFDYSFHTIPTVRFKVSYAGQSISYSSDTFYDPKTFSDLRERKVISPEREISLRMFVFDADLIIHESGVPPIHTSIATLNELPRSIKKKMVVVHCAQIPPTVEKELMNGKKVTVPVTDLRIPECGLDQSIRLPVPPFEEGYCLASRRFKLISEVFLFRKVSPPTLYSLYTDFRLVIVPAGHVIITAKTRSDSFFIIERGTVTVSDEETGETTATLRGGDAFGENALRMARLIPRAANVIAKTETHLLTMTAETFRNIIQRDELQESRIDYDIEKITRNREFVRSVLSETYLFKDVNTEQINAIAAMLEEPRIFSKDSILIKEGDRDASLFLIKQGSVRLERMGEDGTPRILLTLGVGEMFGEVTVLTGLPRTASVYANEDQTVVLELKKHSFKRLMSIHQNLRVKMALQVEQRMKEAVKVEEELKSPLVRSLSGKLLSGQNVSPRNSQNGLLK</sequence>
<dbReference type="Pfam" id="PF00027">
    <property type="entry name" value="cNMP_binding"/>
    <property type="match status" value="2"/>
</dbReference>
<evidence type="ECO:0000313" key="15">
    <source>
        <dbReference type="EMBL" id="PRP78065.1"/>
    </source>
</evidence>
<dbReference type="EC" id="3.1.4.35" evidence="3"/>
<comment type="caution">
    <text evidence="15">The sequence shown here is derived from an EMBL/GenBank/DDBJ whole genome shotgun (WGS) entry which is preliminary data.</text>
</comment>
<dbReference type="Pfam" id="PF23023">
    <property type="entry name" value="Anti-Pycsar_Apyc1"/>
    <property type="match status" value="1"/>
</dbReference>
<keyword evidence="11" id="KW-0142">cGMP-binding</keyword>
<keyword evidence="4" id="KW-0963">Cytoplasm</keyword>
<evidence type="ECO:0000256" key="8">
    <source>
        <dbReference type="ARBA" id="ARBA00022741"/>
    </source>
</evidence>
<dbReference type="Proteomes" id="UP000241769">
    <property type="component" value="Unassembled WGS sequence"/>
</dbReference>
<evidence type="ECO:0000256" key="11">
    <source>
        <dbReference type="ARBA" id="ARBA00022992"/>
    </source>
</evidence>
<evidence type="ECO:0000256" key="1">
    <source>
        <dbReference type="ARBA" id="ARBA00001946"/>
    </source>
</evidence>
<evidence type="ECO:0000256" key="12">
    <source>
        <dbReference type="ARBA" id="ARBA00023211"/>
    </source>
</evidence>
<evidence type="ECO:0000256" key="6">
    <source>
        <dbReference type="ARBA" id="ARBA00022723"/>
    </source>
</evidence>
<keyword evidence="9" id="KW-0378">Hydrolase</keyword>
<dbReference type="PROSITE" id="PS00889">
    <property type="entry name" value="CNMP_BINDING_2"/>
    <property type="match status" value="1"/>
</dbReference>
<evidence type="ECO:0000256" key="4">
    <source>
        <dbReference type="ARBA" id="ARBA00022490"/>
    </source>
</evidence>
<protein>
    <recommendedName>
        <fullName evidence="3">3',5'-cyclic-GMP phosphodiesterase</fullName>
        <ecNumber evidence="3">3.1.4.35</ecNumber>
    </recommendedName>
</protein>
<dbReference type="PROSITE" id="PS50042">
    <property type="entry name" value="CNMP_BINDING_3"/>
    <property type="match status" value="2"/>
</dbReference>
<evidence type="ECO:0000256" key="5">
    <source>
        <dbReference type="ARBA" id="ARBA00022535"/>
    </source>
</evidence>
<dbReference type="PANTHER" id="PTHR11635">
    <property type="entry name" value="CAMP-DEPENDENT PROTEIN KINASE REGULATORY CHAIN"/>
    <property type="match status" value="1"/>
</dbReference>
<dbReference type="InterPro" id="IPR000595">
    <property type="entry name" value="cNMP-bd_dom"/>
</dbReference>
<dbReference type="GO" id="GO:0019934">
    <property type="term" value="P:cGMP-mediated signaling"/>
    <property type="evidence" value="ECO:0007669"/>
    <property type="project" value="UniProtKB-ARBA"/>
</dbReference>
<feature type="domain" description="Cyclic nucleotide-binding" evidence="14">
    <location>
        <begin position="675"/>
        <end position="794"/>
    </location>
</feature>
<keyword evidence="5" id="KW-0140">cGMP</keyword>
<keyword evidence="16" id="KW-1185">Reference proteome</keyword>
<dbReference type="GO" id="GO:0005952">
    <property type="term" value="C:cAMP-dependent protein kinase complex"/>
    <property type="evidence" value="ECO:0007669"/>
    <property type="project" value="InterPro"/>
</dbReference>
<dbReference type="InterPro" id="IPR018490">
    <property type="entry name" value="cNMP-bd_dom_sf"/>
</dbReference>
<evidence type="ECO:0000256" key="10">
    <source>
        <dbReference type="ARBA" id="ARBA00022842"/>
    </source>
</evidence>
<dbReference type="FunCoup" id="A0A2P6N293">
    <property type="interactions" value="26"/>
</dbReference>
<organism evidence="15 16">
    <name type="scientific">Planoprotostelium fungivorum</name>
    <dbReference type="NCBI Taxonomy" id="1890364"/>
    <lineage>
        <taxon>Eukaryota</taxon>
        <taxon>Amoebozoa</taxon>
        <taxon>Evosea</taxon>
        <taxon>Variosea</taxon>
        <taxon>Cavosteliida</taxon>
        <taxon>Cavosteliaceae</taxon>
        <taxon>Planoprotostelium</taxon>
    </lineage>
</organism>
<dbReference type="AlphaFoldDB" id="A0A2P6N293"/>
<dbReference type="InParanoid" id="A0A2P6N293"/>
<dbReference type="SUPFAM" id="SSF51206">
    <property type="entry name" value="cAMP-binding domain-like"/>
    <property type="match status" value="2"/>
</dbReference>
<dbReference type="Gene3D" id="3.60.15.10">
    <property type="entry name" value="Ribonuclease Z/Hydroxyacylglutathione hydrolase-like"/>
    <property type="match status" value="1"/>
</dbReference>
<dbReference type="EMBL" id="MDYQ01000242">
    <property type="protein sequence ID" value="PRP78065.1"/>
    <property type="molecule type" value="Genomic_DNA"/>
</dbReference>
<evidence type="ECO:0000256" key="2">
    <source>
        <dbReference type="ARBA" id="ARBA00004514"/>
    </source>
</evidence>
<dbReference type="GO" id="GO:0072697">
    <property type="term" value="P:protein localization to cell cortex"/>
    <property type="evidence" value="ECO:0007669"/>
    <property type="project" value="UniProtKB-ARBA"/>
</dbReference>
<evidence type="ECO:0000256" key="7">
    <source>
        <dbReference type="ARBA" id="ARBA00022737"/>
    </source>
</evidence>
<dbReference type="GO" id="GO:0005829">
    <property type="term" value="C:cytosol"/>
    <property type="evidence" value="ECO:0007669"/>
    <property type="project" value="UniProtKB-SubCell"/>
</dbReference>
<dbReference type="Gene3D" id="2.60.120.10">
    <property type="entry name" value="Jelly Rolls"/>
    <property type="match status" value="2"/>
</dbReference>
<evidence type="ECO:0000256" key="9">
    <source>
        <dbReference type="ARBA" id="ARBA00022801"/>
    </source>
</evidence>
<keyword evidence="10" id="KW-0460">Magnesium</keyword>
<dbReference type="OrthoDB" id="421226at2759"/>
<dbReference type="SUPFAM" id="SSF56281">
    <property type="entry name" value="Metallo-hydrolase/oxidoreductase"/>
    <property type="match status" value="1"/>
</dbReference>
<dbReference type="FunFam" id="3.60.15.10:FF:000029">
    <property type="entry name" value="Cyclic nucleotide-binding domain protein"/>
    <property type="match status" value="1"/>
</dbReference>
<dbReference type="CDD" id="cd00038">
    <property type="entry name" value="CAP_ED"/>
    <property type="match status" value="2"/>
</dbReference>
<accession>A0A2P6N293</accession>
<gene>
    <name evidence="15" type="ORF">PROFUN_14039</name>
</gene>
<keyword evidence="7" id="KW-0677">Repeat</keyword>
<feature type="domain" description="Cyclic nucleotide-binding" evidence="14">
    <location>
        <begin position="810"/>
        <end position="932"/>
    </location>
</feature>
<dbReference type="CDD" id="cd07738">
    <property type="entry name" value="DdPDE5-like_MBL-fold"/>
    <property type="match status" value="1"/>
</dbReference>
<name>A0A2P6N293_9EUKA</name>
<keyword evidence="8" id="KW-0547">Nucleotide-binding</keyword>
<dbReference type="InterPro" id="IPR014710">
    <property type="entry name" value="RmlC-like_jellyroll"/>
</dbReference>
<comment type="similarity">
    <text evidence="13">Belongs to the metallo-beta-lactamase superfamily. cNMP phosphodiesterase family.</text>
</comment>
<comment type="subcellular location">
    <subcellularLocation>
        <location evidence="2">Cytoplasm</location>
        <location evidence="2">Cytosol</location>
    </subcellularLocation>
</comment>
<evidence type="ECO:0000259" key="14">
    <source>
        <dbReference type="PROSITE" id="PS50042"/>
    </source>
</evidence>
<proteinExistence type="inferred from homology"/>
<evidence type="ECO:0000256" key="13">
    <source>
        <dbReference type="ARBA" id="ARBA00061002"/>
    </source>
</evidence>
<dbReference type="GO" id="GO:0030553">
    <property type="term" value="F:cGMP binding"/>
    <property type="evidence" value="ECO:0007669"/>
    <property type="project" value="UniProtKB-KW"/>
</dbReference>
<keyword evidence="12" id="KW-0464">Manganese</keyword>
<comment type="cofactor">
    <cofactor evidence="1">
        <name>Mg(2+)</name>
        <dbReference type="ChEBI" id="CHEBI:18420"/>
    </cofactor>
</comment>
<reference evidence="15 16" key="1">
    <citation type="journal article" date="2018" name="Genome Biol. Evol.">
        <title>Multiple Roots of Fruiting Body Formation in Amoebozoa.</title>
        <authorList>
            <person name="Hillmann F."/>
            <person name="Forbes G."/>
            <person name="Novohradska S."/>
            <person name="Ferling I."/>
            <person name="Riege K."/>
            <person name="Groth M."/>
            <person name="Westermann M."/>
            <person name="Marz M."/>
            <person name="Spaller T."/>
            <person name="Winckler T."/>
            <person name="Schaap P."/>
            <person name="Glockner G."/>
        </authorList>
    </citation>
    <scope>NUCLEOTIDE SEQUENCE [LARGE SCALE GENOMIC DNA]</scope>
    <source>
        <strain evidence="15 16">Jena</strain>
    </source>
</reference>
<dbReference type="GO" id="GO:0047555">
    <property type="term" value="F:3',5'-cyclic-GMP phosphodiesterase activity"/>
    <property type="evidence" value="ECO:0007669"/>
    <property type="project" value="UniProtKB-EC"/>
</dbReference>
<dbReference type="PANTHER" id="PTHR11635:SF152">
    <property type="entry name" value="CAMP-DEPENDENT PROTEIN KINASE TYPE I REGULATORY SUBUNIT-RELATED"/>
    <property type="match status" value="1"/>
</dbReference>
<evidence type="ECO:0000256" key="3">
    <source>
        <dbReference type="ARBA" id="ARBA00012319"/>
    </source>
</evidence>
<dbReference type="GO" id="GO:0046872">
    <property type="term" value="F:metal ion binding"/>
    <property type="evidence" value="ECO:0007669"/>
    <property type="project" value="UniProtKB-KW"/>
</dbReference>
<dbReference type="STRING" id="1890364.A0A2P6N293"/>
<dbReference type="InterPro" id="IPR050503">
    <property type="entry name" value="cAMP-dep_PK_reg_su-like"/>
</dbReference>
<dbReference type="SMART" id="SM00100">
    <property type="entry name" value="cNMP"/>
    <property type="match status" value="2"/>
</dbReference>
<dbReference type="InterPro" id="IPR036866">
    <property type="entry name" value="RibonucZ/Hydroxyglut_hydro"/>
</dbReference>
<evidence type="ECO:0000313" key="16">
    <source>
        <dbReference type="Proteomes" id="UP000241769"/>
    </source>
</evidence>